<feature type="transmembrane region" description="Helical" evidence="1">
    <location>
        <begin position="671"/>
        <end position="694"/>
    </location>
</feature>
<evidence type="ECO:0000256" key="1">
    <source>
        <dbReference type="SAM" id="Phobius"/>
    </source>
</evidence>
<feature type="chain" id="PRO_5034414396" evidence="2">
    <location>
        <begin position="20"/>
        <end position="725"/>
    </location>
</feature>
<name>A0A8E0VK15_9TREM</name>
<protein>
    <submittedName>
        <fullName evidence="3">Putative immunoglobulin domain superfamily (Sensory guidance protein)</fullName>
    </submittedName>
</protein>
<organism evidence="3 4">
    <name type="scientific">Fasciolopsis buskii</name>
    <dbReference type="NCBI Taxonomy" id="27845"/>
    <lineage>
        <taxon>Eukaryota</taxon>
        <taxon>Metazoa</taxon>
        <taxon>Spiralia</taxon>
        <taxon>Lophotrochozoa</taxon>
        <taxon>Platyhelminthes</taxon>
        <taxon>Trematoda</taxon>
        <taxon>Digenea</taxon>
        <taxon>Plagiorchiida</taxon>
        <taxon>Echinostomata</taxon>
        <taxon>Echinostomatoidea</taxon>
        <taxon>Fasciolidae</taxon>
        <taxon>Fasciolopsis</taxon>
    </lineage>
</organism>
<evidence type="ECO:0000313" key="3">
    <source>
        <dbReference type="EMBL" id="KAA0197910.1"/>
    </source>
</evidence>
<dbReference type="SUPFAM" id="SSF48726">
    <property type="entry name" value="Immunoglobulin"/>
    <property type="match status" value="1"/>
</dbReference>
<comment type="caution">
    <text evidence="3">The sequence shown here is derived from an EMBL/GenBank/DDBJ whole genome shotgun (WGS) entry which is preliminary data.</text>
</comment>
<evidence type="ECO:0000313" key="4">
    <source>
        <dbReference type="Proteomes" id="UP000728185"/>
    </source>
</evidence>
<dbReference type="OrthoDB" id="6244967at2759"/>
<dbReference type="Proteomes" id="UP000728185">
    <property type="component" value="Unassembled WGS sequence"/>
</dbReference>
<keyword evidence="4" id="KW-1185">Reference proteome</keyword>
<dbReference type="EMBL" id="LUCM01002086">
    <property type="protein sequence ID" value="KAA0197910.1"/>
    <property type="molecule type" value="Genomic_DNA"/>
</dbReference>
<feature type="signal peptide" evidence="2">
    <location>
        <begin position="1"/>
        <end position="19"/>
    </location>
</feature>
<dbReference type="InterPro" id="IPR036179">
    <property type="entry name" value="Ig-like_dom_sf"/>
</dbReference>
<keyword evidence="1" id="KW-1133">Transmembrane helix</keyword>
<accession>A0A8E0VK15</accession>
<keyword evidence="1" id="KW-0472">Membrane</keyword>
<sequence>MKGLRPLPLLLVFASVVIAKEQFLRFIPTARPEREVYYYESPGSVSPIEINASVSQQVRIRISDYLVNEIPKLRLRCLVEELDEDAALVTAYLCRRITLPGQEECIDPKDRSPTFNDVVFSASGNRLRGYTFFAELHATTAQSDGFYYCKFRNKRGDLISNYVQVQNVYYYQKLMVDRGLEPARYLPTLTSSMFPMQLDCGMPSGAEALPEWAGHSFPSPFRWSFCSFSEKDMEFQCVNRVRNEPIRVSEYFESVVFTNGTLVLHRRTAAAWKDMALLCTSHLRPEAVYSSFYGGSEGHRKPISYDPYVPYPDEPLEPLSPLFQHVKLEKSPHSRAYLSATYRANPKSSRATWRKDGSRLPSNFPTPTSYVLTFPDSIQSSFSGNYTLTVIEGSSRLDFRYEVIVVGPPEVIRPSPPLVLVMEGKTAEFECEIDGFNSRYLEINGVQFFPASTRARASLVEQFPYLKDVQIAPLDVQGSRLKYQASNLLFTPGSAFGSSHTVTIIGANLYGFARVSTFVNVLPRPKVLDAPTHYHCLKPCLSSVEHVYDCQFDLTRYQMARVEQTWDLNGLDLSKLREDKDDRADYLVTEGTKLKILPVPDPTKAELFASSNLTCRLRIYNPAMTDDNHRENAAAVVYDSRSDSHLQQLLTGYLNLQPDVTPPPATASISWIAAVIIAIVVIIAIGALTACIVMHARGETYMCKSHYFSESFLLPLCNRSPGIYF</sequence>
<gene>
    <name evidence="3" type="ORF">FBUS_03473</name>
</gene>
<dbReference type="AlphaFoldDB" id="A0A8E0VK15"/>
<reference evidence="3" key="1">
    <citation type="submission" date="2019-05" db="EMBL/GenBank/DDBJ databases">
        <title>Annotation for the trematode Fasciolopsis buski.</title>
        <authorList>
            <person name="Choi Y.-J."/>
        </authorList>
    </citation>
    <scope>NUCLEOTIDE SEQUENCE</scope>
    <source>
        <strain evidence="3">HT</strain>
        <tissue evidence="3">Whole worm</tissue>
    </source>
</reference>
<proteinExistence type="predicted"/>
<keyword evidence="2" id="KW-0732">Signal</keyword>
<keyword evidence="1" id="KW-0812">Transmembrane</keyword>
<evidence type="ECO:0000256" key="2">
    <source>
        <dbReference type="SAM" id="SignalP"/>
    </source>
</evidence>